<dbReference type="PANTHER" id="PTHR48079:SF6">
    <property type="entry name" value="NAD(P)-BINDING DOMAIN-CONTAINING PROTEIN-RELATED"/>
    <property type="match status" value="1"/>
</dbReference>
<name>A0ABP5FVB8_9ACTN</name>
<dbReference type="PANTHER" id="PTHR48079">
    <property type="entry name" value="PROTEIN YEEZ"/>
    <property type="match status" value="1"/>
</dbReference>
<dbReference type="InterPro" id="IPR036291">
    <property type="entry name" value="NAD(P)-bd_dom_sf"/>
</dbReference>
<evidence type="ECO:0000259" key="1">
    <source>
        <dbReference type="Pfam" id="PF01370"/>
    </source>
</evidence>
<feature type="domain" description="NAD-dependent epimerase/dehydratase" evidence="1">
    <location>
        <begin position="3"/>
        <end position="229"/>
    </location>
</feature>
<accession>A0ABP5FVB8</accession>
<dbReference type="InterPro" id="IPR051783">
    <property type="entry name" value="NAD(P)-dependent_oxidoreduct"/>
</dbReference>
<evidence type="ECO:0000313" key="3">
    <source>
        <dbReference type="Proteomes" id="UP001500751"/>
    </source>
</evidence>
<dbReference type="Proteomes" id="UP001500751">
    <property type="component" value="Unassembled WGS sequence"/>
</dbReference>
<keyword evidence="3" id="KW-1185">Reference proteome</keyword>
<comment type="caution">
    <text evidence="2">The sequence shown here is derived from an EMBL/GenBank/DDBJ whole genome shotgun (WGS) entry which is preliminary data.</text>
</comment>
<gene>
    <name evidence="2" type="ORF">GCM10009839_36310</name>
</gene>
<evidence type="ECO:0000313" key="2">
    <source>
        <dbReference type="EMBL" id="GAA2032791.1"/>
    </source>
</evidence>
<dbReference type="Pfam" id="PF01370">
    <property type="entry name" value="Epimerase"/>
    <property type="match status" value="1"/>
</dbReference>
<proteinExistence type="predicted"/>
<dbReference type="RefSeq" id="WP_344666797.1">
    <property type="nucleotide sequence ID" value="NZ_BAAAQN010000019.1"/>
</dbReference>
<dbReference type="EMBL" id="BAAAQN010000019">
    <property type="protein sequence ID" value="GAA2032791.1"/>
    <property type="molecule type" value="Genomic_DNA"/>
</dbReference>
<dbReference type="InterPro" id="IPR001509">
    <property type="entry name" value="Epimerase_deHydtase"/>
</dbReference>
<dbReference type="SUPFAM" id="SSF51735">
    <property type="entry name" value="NAD(P)-binding Rossmann-fold domains"/>
    <property type="match status" value="1"/>
</dbReference>
<reference evidence="3" key="1">
    <citation type="journal article" date="2019" name="Int. J. Syst. Evol. Microbiol.">
        <title>The Global Catalogue of Microorganisms (GCM) 10K type strain sequencing project: providing services to taxonomists for standard genome sequencing and annotation.</title>
        <authorList>
            <consortium name="The Broad Institute Genomics Platform"/>
            <consortium name="The Broad Institute Genome Sequencing Center for Infectious Disease"/>
            <person name="Wu L."/>
            <person name="Ma J."/>
        </authorList>
    </citation>
    <scope>NUCLEOTIDE SEQUENCE [LARGE SCALE GENOMIC DNA]</scope>
    <source>
        <strain evidence="3">JCM 16014</strain>
    </source>
</reference>
<dbReference type="Gene3D" id="3.40.50.720">
    <property type="entry name" value="NAD(P)-binding Rossmann-like Domain"/>
    <property type="match status" value="1"/>
</dbReference>
<protein>
    <recommendedName>
        <fullName evidence="1">NAD-dependent epimerase/dehydratase domain-containing protein</fullName>
    </recommendedName>
</protein>
<organism evidence="2 3">
    <name type="scientific">Catenulispora yoronensis</name>
    <dbReference type="NCBI Taxonomy" id="450799"/>
    <lineage>
        <taxon>Bacteria</taxon>
        <taxon>Bacillati</taxon>
        <taxon>Actinomycetota</taxon>
        <taxon>Actinomycetes</taxon>
        <taxon>Catenulisporales</taxon>
        <taxon>Catenulisporaceae</taxon>
        <taxon>Catenulispora</taxon>
    </lineage>
</organism>
<sequence>MRILLAGASGVFGSVLAPALLDAGHEVVGITRSQGGVRSIEAMGATAVVADVMRRDQLLAAVHGQHFDAVISQLTALKKPPLRNKDMHTTNVLRTVGTENLMAVAKAVGATRFLTQSMIFGYGYGDLGPVPVTENRAFGPSPRKGFAEHGEAMLRNEQIAFSEPGIDGIALRYGLFYGGPATNAYVDLLQAGKLPIVKAGTTSFVHLADAASATVAALERGRGGEAYNIVDDVPVPFSAIVLEIAEDYGTKKPRTLPAWTTKPMPYLHAAVTGRYLMANDKAKRELGWMPAFPSIQEGVRADAKAAGL</sequence>